<protein>
    <recommendedName>
        <fullName evidence="4">Reverse transcriptase RNase H-like domain-containing protein</fullName>
    </recommendedName>
</protein>
<comment type="caution">
    <text evidence="2">The sequence shown here is derived from an EMBL/GenBank/DDBJ whole genome shotgun (WGS) entry which is preliminary data.</text>
</comment>
<feature type="chain" id="PRO_5016935831" description="Reverse transcriptase RNase H-like domain-containing protein" evidence="1">
    <location>
        <begin position="18"/>
        <end position="119"/>
    </location>
</feature>
<gene>
    <name evidence="2" type="ORF">L249_6683</name>
</gene>
<sequence length="119" mass="13459">MLAISSALLALLPRSLDLCNPKDKVAAFRISYKILLDILDMLVNEGDLTTSSKAILSSIRHSRLSLLISLKRYCLRHISGKKNLIANALSRKLTIEIDWIKREKDSDSEDFIDLYLNSI</sequence>
<evidence type="ECO:0000313" key="2">
    <source>
        <dbReference type="EMBL" id="RCI14741.1"/>
    </source>
</evidence>
<evidence type="ECO:0000256" key="1">
    <source>
        <dbReference type="SAM" id="SignalP"/>
    </source>
</evidence>
<organism evidence="2 3">
    <name type="scientific">Ophiocordyceps polyrhachis-furcata BCC 54312</name>
    <dbReference type="NCBI Taxonomy" id="1330021"/>
    <lineage>
        <taxon>Eukaryota</taxon>
        <taxon>Fungi</taxon>
        <taxon>Dikarya</taxon>
        <taxon>Ascomycota</taxon>
        <taxon>Pezizomycotina</taxon>
        <taxon>Sordariomycetes</taxon>
        <taxon>Hypocreomycetidae</taxon>
        <taxon>Hypocreales</taxon>
        <taxon>Ophiocordycipitaceae</taxon>
        <taxon>Ophiocordyceps</taxon>
    </lineage>
</organism>
<evidence type="ECO:0008006" key="4">
    <source>
        <dbReference type="Google" id="ProtNLM"/>
    </source>
</evidence>
<dbReference type="AlphaFoldDB" id="A0A367LJZ5"/>
<evidence type="ECO:0000313" key="3">
    <source>
        <dbReference type="Proteomes" id="UP000253664"/>
    </source>
</evidence>
<proteinExistence type="predicted"/>
<accession>A0A367LJZ5</accession>
<name>A0A367LJZ5_9HYPO</name>
<dbReference type="EMBL" id="LKCN02000003">
    <property type="protein sequence ID" value="RCI14741.1"/>
    <property type="molecule type" value="Genomic_DNA"/>
</dbReference>
<keyword evidence="3" id="KW-1185">Reference proteome</keyword>
<keyword evidence="1" id="KW-0732">Signal</keyword>
<feature type="signal peptide" evidence="1">
    <location>
        <begin position="1"/>
        <end position="17"/>
    </location>
</feature>
<dbReference type="Proteomes" id="UP000253664">
    <property type="component" value="Unassembled WGS sequence"/>
</dbReference>
<reference evidence="2 3" key="1">
    <citation type="journal article" date="2015" name="BMC Genomics">
        <title>Insights from the genome of Ophiocordyceps polyrhachis-furcata to pathogenicity and host specificity in insect fungi.</title>
        <authorList>
            <person name="Wichadakul D."/>
            <person name="Kobmoo N."/>
            <person name="Ingsriswang S."/>
            <person name="Tangphatsornruang S."/>
            <person name="Chantasingh D."/>
            <person name="Luangsa-ard J.J."/>
            <person name="Eurwilaichitr L."/>
        </authorList>
    </citation>
    <scope>NUCLEOTIDE SEQUENCE [LARGE SCALE GENOMIC DNA]</scope>
    <source>
        <strain evidence="2 3">BCC 54312</strain>
    </source>
</reference>